<reference evidence="3" key="1">
    <citation type="submission" date="2023-07" db="EMBL/GenBank/DDBJ databases">
        <title>Black Yeasts Isolated from many extreme environments.</title>
        <authorList>
            <person name="Coleine C."/>
            <person name="Stajich J.E."/>
            <person name="Selbmann L."/>
        </authorList>
    </citation>
    <scope>NUCLEOTIDE SEQUENCE</scope>
    <source>
        <strain evidence="3">CCFEE 5485</strain>
    </source>
</reference>
<dbReference type="EMBL" id="JAUTXT010000042">
    <property type="protein sequence ID" value="KAK3671515.1"/>
    <property type="molecule type" value="Genomic_DNA"/>
</dbReference>
<dbReference type="PANTHER" id="PTHR43798:SF31">
    <property type="entry name" value="AB HYDROLASE SUPERFAMILY PROTEIN YCLE"/>
    <property type="match status" value="1"/>
</dbReference>
<feature type="domain" description="AB hydrolase-1" evidence="2">
    <location>
        <begin position="22"/>
        <end position="172"/>
    </location>
</feature>
<sequence length="267" mass="28922">MAFINRDHGVKVYYEVHGSGTPLILTHGYSATSAMWRGQINAFVSKGYKLIIWDMRGHGKSSYPDDQALYSEGHTVADMVAIIGHVCGQDTPIIVGGLSLGGYMSLAFYRVHPERVRALLIIDTGPGFKNDKARESWNATARQTGDRFDRDGLSHLQSSVMSAERRISTHRDAKGLAMAARGMLAQRNAAVIESLPIIKVPALVVVGADDTPFLAASEYMEKKIPGAKKVVVPNAGHAANLDQPKIFNDVVIDFMSSVVQAGAKAML</sequence>
<gene>
    <name evidence="3" type="ORF">LTR78_008614</name>
</gene>
<dbReference type="PRINTS" id="PR00412">
    <property type="entry name" value="EPOXHYDRLASE"/>
</dbReference>
<dbReference type="InterPro" id="IPR000073">
    <property type="entry name" value="AB_hydrolase_1"/>
</dbReference>
<accession>A0AAE0TR16</accession>
<dbReference type="PRINTS" id="PR00111">
    <property type="entry name" value="ABHYDROLASE"/>
</dbReference>
<name>A0AAE0TR16_9PEZI</name>
<comment type="caution">
    <text evidence="3">The sequence shown here is derived from an EMBL/GenBank/DDBJ whole genome shotgun (WGS) entry which is preliminary data.</text>
</comment>
<evidence type="ECO:0000259" key="2">
    <source>
        <dbReference type="Pfam" id="PF00561"/>
    </source>
</evidence>
<dbReference type="Gene3D" id="3.40.50.1820">
    <property type="entry name" value="alpha/beta hydrolase"/>
    <property type="match status" value="1"/>
</dbReference>
<dbReference type="GO" id="GO:0016787">
    <property type="term" value="F:hydrolase activity"/>
    <property type="evidence" value="ECO:0007669"/>
    <property type="project" value="UniProtKB-KW"/>
</dbReference>
<proteinExistence type="predicted"/>
<dbReference type="SUPFAM" id="SSF53474">
    <property type="entry name" value="alpha/beta-Hydrolases"/>
    <property type="match status" value="1"/>
</dbReference>
<dbReference type="AlphaFoldDB" id="A0AAE0TR16"/>
<dbReference type="Proteomes" id="UP001274830">
    <property type="component" value="Unassembled WGS sequence"/>
</dbReference>
<dbReference type="GO" id="GO:0016020">
    <property type="term" value="C:membrane"/>
    <property type="evidence" value="ECO:0007669"/>
    <property type="project" value="TreeGrafter"/>
</dbReference>
<evidence type="ECO:0000313" key="4">
    <source>
        <dbReference type="Proteomes" id="UP001274830"/>
    </source>
</evidence>
<organism evidence="3 4">
    <name type="scientific">Recurvomyces mirabilis</name>
    <dbReference type="NCBI Taxonomy" id="574656"/>
    <lineage>
        <taxon>Eukaryota</taxon>
        <taxon>Fungi</taxon>
        <taxon>Dikarya</taxon>
        <taxon>Ascomycota</taxon>
        <taxon>Pezizomycotina</taxon>
        <taxon>Dothideomycetes</taxon>
        <taxon>Dothideomycetidae</taxon>
        <taxon>Mycosphaerellales</taxon>
        <taxon>Teratosphaeriaceae</taxon>
        <taxon>Recurvomyces</taxon>
    </lineage>
</organism>
<dbReference type="InterPro" id="IPR000639">
    <property type="entry name" value="Epox_hydrolase-like"/>
</dbReference>
<dbReference type="InterPro" id="IPR029058">
    <property type="entry name" value="AB_hydrolase_fold"/>
</dbReference>
<protein>
    <recommendedName>
        <fullName evidence="2">AB hydrolase-1 domain-containing protein</fullName>
    </recommendedName>
</protein>
<dbReference type="Pfam" id="PF00561">
    <property type="entry name" value="Abhydrolase_1"/>
    <property type="match status" value="1"/>
</dbReference>
<evidence type="ECO:0000313" key="3">
    <source>
        <dbReference type="EMBL" id="KAK3671515.1"/>
    </source>
</evidence>
<dbReference type="InterPro" id="IPR050266">
    <property type="entry name" value="AB_hydrolase_sf"/>
</dbReference>
<keyword evidence="4" id="KW-1185">Reference proteome</keyword>
<evidence type="ECO:0000256" key="1">
    <source>
        <dbReference type="ARBA" id="ARBA00022801"/>
    </source>
</evidence>
<dbReference type="PANTHER" id="PTHR43798">
    <property type="entry name" value="MONOACYLGLYCEROL LIPASE"/>
    <property type="match status" value="1"/>
</dbReference>
<keyword evidence="1" id="KW-0378">Hydrolase</keyword>